<keyword evidence="2" id="KW-1133">Transmembrane helix</keyword>
<proteinExistence type="predicted"/>
<evidence type="ECO:0000256" key="1">
    <source>
        <dbReference type="SAM" id="MobiDB-lite"/>
    </source>
</evidence>
<dbReference type="AlphaFoldDB" id="A0AAD9ISQ2"/>
<organism evidence="3 4">
    <name type="scientific">Paralvinella palmiformis</name>
    <dbReference type="NCBI Taxonomy" id="53620"/>
    <lineage>
        <taxon>Eukaryota</taxon>
        <taxon>Metazoa</taxon>
        <taxon>Spiralia</taxon>
        <taxon>Lophotrochozoa</taxon>
        <taxon>Annelida</taxon>
        <taxon>Polychaeta</taxon>
        <taxon>Sedentaria</taxon>
        <taxon>Canalipalpata</taxon>
        <taxon>Terebellida</taxon>
        <taxon>Terebelliformia</taxon>
        <taxon>Alvinellidae</taxon>
        <taxon>Paralvinella</taxon>
    </lineage>
</organism>
<feature type="region of interest" description="Disordered" evidence="1">
    <location>
        <begin position="128"/>
        <end position="161"/>
    </location>
</feature>
<accession>A0AAD9ISQ2</accession>
<reference evidence="3" key="1">
    <citation type="journal article" date="2023" name="Mol. Biol. Evol.">
        <title>Third-Generation Sequencing Reveals the Adaptive Role of the Epigenome in Three Deep-Sea Polychaetes.</title>
        <authorList>
            <person name="Perez M."/>
            <person name="Aroh O."/>
            <person name="Sun Y."/>
            <person name="Lan Y."/>
            <person name="Juniper S.K."/>
            <person name="Young C.R."/>
            <person name="Angers B."/>
            <person name="Qian P.Y."/>
        </authorList>
    </citation>
    <scope>NUCLEOTIDE SEQUENCE</scope>
    <source>
        <strain evidence="3">P08H-3</strain>
    </source>
</reference>
<protein>
    <submittedName>
        <fullName evidence="3">Uncharacterized protein</fullName>
    </submittedName>
</protein>
<evidence type="ECO:0000256" key="2">
    <source>
        <dbReference type="SAM" id="Phobius"/>
    </source>
</evidence>
<keyword evidence="2" id="KW-0472">Membrane</keyword>
<feature type="transmembrane region" description="Helical" evidence="2">
    <location>
        <begin position="244"/>
        <end position="265"/>
    </location>
</feature>
<comment type="caution">
    <text evidence="3">The sequence shown here is derived from an EMBL/GenBank/DDBJ whole genome shotgun (WGS) entry which is preliminary data.</text>
</comment>
<dbReference type="EMBL" id="JAODUP010001407">
    <property type="protein sequence ID" value="KAK2140277.1"/>
    <property type="molecule type" value="Genomic_DNA"/>
</dbReference>
<sequence length="322" mass="36042">MNITKTTSQTSLLLVTIKYLEPVLEKFPEYANREQFNRRNISSFAEDVYIVGFAVINNQANKRLYKILKQGAAPLPGTPMIDDTIIIATENAELVEKCAGLKQAVVHLTNVVNDLQCKYQELQHRISLKTEEETPDPDDSSSSNNETDEDDDDTTRQKSSASISNRLMPVALKPVVTQQPDVHFVWCLTTNHQSTKCNRQTTGLKVSKCDHMSKSSCVVPSLVMGNCHIDQQIGRIKSIIARMYHVFIHTVVMIILTIILTLIIVEINLDYHNHVVIMVGSLTFITHNWKETAIAQPPQQASIASTVTLQSSQSIKTSLVLQ</sequence>
<name>A0AAD9ISQ2_9ANNE</name>
<evidence type="ECO:0000313" key="4">
    <source>
        <dbReference type="Proteomes" id="UP001208570"/>
    </source>
</evidence>
<keyword evidence="4" id="KW-1185">Reference proteome</keyword>
<keyword evidence="2" id="KW-0812">Transmembrane</keyword>
<gene>
    <name evidence="3" type="ORF">LSH36_1406g00007</name>
</gene>
<dbReference type="Proteomes" id="UP001208570">
    <property type="component" value="Unassembled WGS sequence"/>
</dbReference>
<evidence type="ECO:0000313" key="3">
    <source>
        <dbReference type="EMBL" id="KAK2140277.1"/>
    </source>
</evidence>